<evidence type="ECO:0000313" key="2">
    <source>
        <dbReference type="EMBL" id="KAH8696721.1"/>
    </source>
</evidence>
<dbReference type="RefSeq" id="XP_046071657.1">
    <property type="nucleotide sequence ID" value="XM_046220592.1"/>
</dbReference>
<feature type="compositionally biased region" description="Low complexity" evidence="1">
    <location>
        <begin position="38"/>
        <end position="50"/>
    </location>
</feature>
<evidence type="ECO:0000256" key="1">
    <source>
        <dbReference type="SAM" id="MobiDB-lite"/>
    </source>
</evidence>
<sequence length="68" mass="7519">MFENGFLSFFKSSKQEEPQPTWNATTMTMEQPANYTGSQEAQPASSSQEEQQMKLRGGGGCCDVCCGW</sequence>
<proteinExistence type="predicted"/>
<keyword evidence="3" id="KW-1185">Reference proteome</keyword>
<feature type="region of interest" description="Disordered" evidence="1">
    <location>
        <begin position="1"/>
        <end position="59"/>
    </location>
</feature>
<dbReference type="AlphaFoldDB" id="A0AAD4KQA2"/>
<dbReference type="Proteomes" id="UP001201262">
    <property type="component" value="Unassembled WGS sequence"/>
</dbReference>
<dbReference type="GeneID" id="70250879"/>
<accession>A0AAD4KQA2</accession>
<dbReference type="EMBL" id="JAJTJA010000007">
    <property type="protein sequence ID" value="KAH8696721.1"/>
    <property type="molecule type" value="Genomic_DNA"/>
</dbReference>
<protein>
    <recommendedName>
        <fullName evidence="4">Cysteine-rich transmembrane CYSTM domain-containing protein</fullName>
    </recommendedName>
</protein>
<evidence type="ECO:0000313" key="3">
    <source>
        <dbReference type="Proteomes" id="UP001201262"/>
    </source>
</evidence>
<comment type="caution">
    <text evidence="2">The sequence shown here is derived from an EMBL/GenBank/DDBJ whole genome shotgun (WGS) entry which is preliminary data.</text>
</comment>
<gene>
    <name evidence="2" type="ORF">BGW36DRAFT_428713</name>
</gene>
<reference evidence="2" key="1">
    <citation type="submission" date="2021-12" db="EMBL/GenBank/DDBJ databases">
        <title>Convergent genome expansion in fungi linked to evolution of root-endophyte symbiosis.</title>
        <authorList>
            <consortium name="DOE Joint Genome Institute"/>
            <person name="Ke Y.-H."/>
            <person name="Bonito G."/>
            <person name="Liao H.-L."/>
            <person name="Looney B."/>
            <person name="Rojas-Flechas A."/>
            <person name="Nash J."/>
            <person name="Hameed K."/>
            <person name="Schadt C."/>
            <person name="Martin F."/>
            <person name="Crous P.W."/>
            <person name="Miettinen O."/>
            <person name="Magnuson J.K."/>
            <person name="Labbe J."/>
            <person name="Jacobson D."/>
            <person name="Doktycz M.J."/>
            <person name="Veneault-Fourrey C."/>
            <person name="Kuo A."/>
            <person name="Mondo S."/>
            <person name="Calhoun S."/>
            <person name="Riley R."/>
            <person name="Ohm R."/>
            <person name="LaButti K."/>
            <person name="Andreopoulos B."/>
            <person name="Pangilinan J."/>
            <person name="Nolan M."/>
            <person name="Tritt A."/>
            <person name="Clum A."/>
            <person name="Lipzen A."/>
            <person name="Daum C."/>
            <person name="Barry K."/>
            <person name="Grigoriev I.V."/>
            <person name="Vilgalys R."/>
        </authorList>
    </citation>
    <scope>NUCLEOTIDE SEQUENCE</scope>
    <source>
        <strain evidence="2">PMI_201</strain>
    </source>
</reference>
<feature type="compositionally biased region" description="Polar residues" evidence="1">
    <location>
        <begin position="18"/>
        <end position="37"/>
    </location>
</feature>
<evidence type="ECO:0008006" key="4">
    <source>
        <dbReference type="Google" id="ProtNLM"/>
    </source>
</evidence>
<organism evidence="2 3">
    <name type="scientific">Talaromyces proteolyticus</name>
    <dbReference type="NCBI Taxonomy" id="1131652"/>
    <lineage>
        <taxon>Eukaryota</taxon>
        <taxon>Fungi</taxon>
        <taxon>Dikarya</taxon>
        <taxon>Ascomycota</taxon>
        <taxon>Pezizomycotina</taxon>
        <taxon>Eurotiomycetes</taxon>
        <taxon>Eurotiomycetidae</taxon>
        <taxon>Eurotiales</taxon>
        <taxon>Trichocomaceae</taxon>
        <taxon>Talaromyces</taxon>
        <taxon>Talaromyces sect. Bacilispori</taxon>
    </lineage>
</organism>
<name>A0AAD4KQA2_9EURO</name>